<dbReference type="GO" id="GO:0006974">
    <property type="term" value="P:DNA damage response"/>
    <property type="evidence" value="ECO:0007669"/>
    <property type="project" value="TreeGrafter"/>
</dbReference>
<evidence type="ECO:0000313" key="5">
    <source>
        <dbReference type="EMBL" id="TWF54639.1"/>
    </source>
</evidence>
<dbReference type="InterPro" id="IPR050306">
    <property type="entry name" value="PfkB_Carbo_kinase"/>
</dbReference>
<dbReference type="PANTHER" id="PTHR43085:SF15">
    <property type="entry name" value="2-DEHYDRO-3-DEOXYGLUCONOKINASE"/>
    <property type="match status" value="1"/>
</dbReference>
<evidence type="ECO:0000256" key="1">
    <source>
        <dbReference type="ARBA" id="ARBA00010688"/>
    </source>
</evidence>
<feature type="domain" description="Carbohydrate kinase PfkB" evidence="4">
    <location>
        <begin position="7"/>
        <end position="301"/>
    </location>
</feature>
<dbReference type="InterPro" id="IPR029056">
    <property type="entry name" value="Ribokinase-like"/>
</dbReference>
<dbReference type="GO" id="GO:0042840">
    <property type="term" value="P:D-glucuronate catabolic process"/>
    <property type="evidence" value="ECO:0007669"/>
    <property type="project" value="TreeGrafter"/>
</dbReference>
<dbReference type="EMBL" id="VIWP01000003">
    <property type="protein sequence ID" value="TWF54639.1"/>
    <property type="molecule type" value="Genomic_DNA"/>
</dbReference>
<dbReference type="Proteomes" id="UP000320653">
    <property type="component" value="Unassembled WGS sequence"/>
</dbReference>
<dbReference type="InterPro" id="IPR002173">
    <property type="entry name" value="Carboh/pur_kinase_PfkB_CS"/>
</dbReference>
<dbReference type="CDD" id="cd01166">
    <property type="entry name" value="KdgK"/>
    <property type="match status" value="1"/>
</dbReference>
<dbReference type="InterPro" id="IPR011611">
    <property type="entry name" value="PfkB_dom"/>
</dbReference>
<gene>
    <name evidence="5" type="ORF">FHW37_103509</name>
</gene>
<reference evidence="5 6" key="1">
    <citation type="submission" date="2019-06" db="EMBL/GenBank/DDBJ databases">
        <title>Sorghum-associated microbial communities from plants grown in Nebraska, USA.</title>
        <authorList>
            <person name="Schachtman D."/>
        </authorList>
    </citation>
    <scope>NUCLEOTIDE SEQUENCE [LARGE SCALE GENOMIC DNA]</scope>
    <source>
        <strain evidence="5 6">1225</strain>
    </source>
</reference>
<sequence length="308" mass="32647">MGGRFLSIGECMVELSQAGEGLLRKGFAGDTFNTAWYARACMPADWSVEYFTALGDDPLSNDMLAMIENAGIGTKNVRRIEGGTPGLYLITLKDGERTFSYWRDTAAAKKLADEADHLRQAIEAADIVYFSGITLGILSPDAVETLLSELRRAKAAGKVVAFDPNIRPRLWPKGETGRQYMLKTIEDGARAATLVLPSFDDEKTHFGDATVEDTLAHYKNLGVENVVVKNGGDGVTLSFGNAPVTHVPAVKAPAVVDTTSAGDSFNGGFLARLVTGASPELAAAHGAAVATSVIGHHGALISPELLPK</sequence>
<dbReference type="GO" id="GO:0008673">
    <property type="term" value="F:2-dehydro-3-deoxygluconokinase activity"/>
    <property type="evidence" value="ECO:0007669"/>
    <property type="project" value="TreeGrafter"/>
</dbReference>
<dbReference type="Pfam" id="PF00294">
    <property type="entry name" value="PfkB"/>
    <property type="match status" value="1"/>
</dbReference>
<organism evidence="5 6">
    <name type="scientific">Neorhizobium alkalisoli</name>
    <dbReference type="NCBI Taxonomy" id="528178"/>
    <lineage>
        <taxon>Bacteria</taxon>
        <taxon>Pseudomonadati</taxon>
        <taxon>Pseudomonadota</taxon>
        <taxon>Alphaproteobacteria</taxon>
        <taxon>Hyphomicrobiales</taxon>
        <taxon>Rhizobiaceae</taxon>
        <taxon>Rhizobium/Agrobacterium group</taxon>
        <taxon>Neorhizobium</taxon>
    </lineage>
</organism>
<protein>
    <submittedName>
        <fullName evidence="5">2-keto-3-deoxygluconate kinase</fullName>
    </submittedName>
</protein>
<dbReference type="PROSITE" id="PS00584">
    <property type="entry name" value="PFKB_KINASES_2"/>
    <property type="match status" value="1"/>
</dbReference>
<evidence type="ECO:0000313" key="6">
    <source>
        <dbReference type="Proteomes" id="UP000320653"/>
    </source>
</evidence>
<dbReference type="Gene3D" id="3.40.1190.20">
    <property type="match status" value="1"/>
</dbReference>
<keyword evidence="3 5" id="KW-0418">Kinase</keyword>
<dbReference type="PANTHER" id="PTHR43085">
    <property type="entry name" value="HEXOKINASE FAMILY MEMBER"/>
    <property type="match status" value="1"/>
</dbReference>
<evidence type="ECO:0000256" key="2">
    <source>
        <dbReference type="ARBA" id="ARBA00022679"/>
    </source>
</evidence>
<keyword evidence="2" id="KW-0808">Transferase</keyword>
<comment type="caution">
    <text evidence="5">The sequence shown here is derived from an EMBL/GenBank/DDBJ whole genome shotgun (WGS) entry which is preliminary data.</text>
</comment>
<dbReference type="OrthoDB" id="9776822at2"/>
<name>A0A561QWG5_9HYPH</name>
<dbReference type="RefSeq" id="WP_145637191.1">
    <property type="nucleotide sequence ID" value="NZ_VIWP01000003.1"/>
</dbReference>
<dbReference type="SUPFAM" id="SSF53613">
    <property type="entry name" value="Ribokinase-like"/>
    <property type="match status" value="1"/>
</dbReference>
<dbReference type="GO" id="GO:0005829">
    <property type="term" value="C:cytosol"/>
    <property type="evidence" value="ECO:0007669"/>
    <property type="project" value="TreeGrafter"/>
</dbReference>
<dbReference type="AlphaFoldDB" id="A0A561QWG5"/>
<evidence type="ECO:0000256" key="3">
    <source>
        <dbReference type="ARBA" id="ARBA00022777"/>
    </source>
</evidence>
<accession>A0A561QWG5</accession>
<proteinExistence type="inferred from homology"/>
<evidence type="ECO:0000259" key="4">
    <source>
        <dbReference type="Pfam" id="PF00294"/>
    </source>
</evidence>
<comment type="similarity">
    <text evidence="1">Belongs to the carbohydrate kinase PfkB family.</text>
</comment>
<dbReference type="GO" id="GO:0019698">
    <property type="term" value="P:D-galacturonate catabolic process"/>
    <property type="evidence" value="ECO:0007669"/>
    <property type="project" value="TreeGrafter"/>
</dbReference>
<keyword evidence="6" id="KW-1185">Reference proteome</keyword>